<dbReference type="EMBL" id="QNRR01000008">
    <property type="protein sequence ID" value="RBP40475.1"/>
    <property type="molecule type" value="Genomic_DNA"/>
</dbReference>
<organism evidence="5 6">
    <name type="scientific">Roseimicrobium gellanilyticum</name>
    <dbReference type="NCBI Taxonomy" id="748857"/>
    <lineage>
        <taxon>Bacteria</taxon>
        <taxon>Pseudomonadati</taxon>
        <taxon>Verrucomicrobiota</taxon>
        <taxon>Verrucomicrobiia</taxon>
        <taxon>Verrucomicrobiales</taxon>
        <taxon>Verrucomicrobiaceae</taxon>
        <taxon>Roseimicrobium</taxon>
    </lineage>
</organism>
<dbReference type="PANTHER" id="PTHR30502">
    <property type="entry name" value="2-KETO-3-DEOXY-L-RHAMNONATE ALDOLASE"/>
    <property type="match status" value="1"/>
</dbReference>
<dbReference type="GO" id="GO:0016832">
    <property type="term" value="F:aldehyde-lyase activity"/>
    <property type="evidence" value="ECO:0007669"/>
    <property type="project" value="TreeGrafter"/>
</dbReference>
<dbReference type="InterPro" id="IPR050251">
    <property type="entry name" value="HpcH-HpaI_aldolase"/>
</dbReference>
<proteinExistence type="inferred from homology"/>
<dbReference type="OrthoDB" id="86160at2"/>
<feature type="domain" description="HpcH/HpaI aldolase/citrate lyase" evidence="4">
    <location>
        <begin position="30"/>
        <end position="231"/>
    </location>
</feature>
<dbReference type="GO" id="GO:0005737">
    <property type="term" value="C:cytoplasm"/>
    <property type="evidence" value="ECO:0007669"/>
    <property type="project" value="TreeGrafter"/>
</dbReference>
<dbReference type="PANTHER" id="PTHR30502:SF0">
    <property type="entry name" value="PHOSPHOENOLPYRUVATE CARBOXYLASE FAMILY PROTEIN"/>
    <property type="match status" value="1"/>
</dbReference>
<dbReference type="InterPro" id="IPR005000">
    <property type="entry name" value="Aldolase/citrate-lyase_domain"/>
</dbReference>
<reference evidence="5 6" key="1">
    <citation type="submission" date="2018-06" db="EMBL/GenBank/DDBJ databases">
        <title>Genomic Encyclopedia of Type Strains, Phase IV (KMG-IV): sequencing the most valuable type-strain genomes for metagenomic binning, comparative biology and taxonomic classification.</title>
        <authorList>
            <person name="Goeker M."/>
        </authorList>
    </citation>
    <scope>NUCLEOTIDE SEQUENCE [LARGE SCALE GENOMIC DNA]</scope>
    <source>
        <strain evidence="5 6">DSM 25532</strain>
    </source>
</reference>
<dbReference type="InterPro" id="IPR040442">
    <property type="entry name" value="Pyrv_kinase-like_dom_sf"/>
</dbReference>
<dbReference type="Pfam" id="PF03328">
    <property type="entry name" value="HpcH_HpaI"/>
    <property type="match status" value="1"/>
</dbReference>
<protein>
    <submittedName>
        <fullName evidence="5">4-hydroxy-2-oxoheptanedioate aldolase</fullName>
    </submittedName>
</protein>
<dbReference type="AlphaFoldDB" id="A0A366HF65"/>
<gene>
    <name evidence="5" type="ORF">DES53_108182</name>
</gene>
<dbReference type="SUPFAM" id="SSF51621">
    <property type="entry name" value="Phosphoenolpyruvate/pyruvate domain"/>
    <property type="match status" value="1"/>
</dbReference>
<comment type="similarity">
    <text evidence="1">Belongs to the HpcH/HpaI aldolase family.</text>
</comment>
<sequence>MNARELSTALHEGQHVFGTLIVSPSPRWPEAVRSCGLDFVFIDTEHIALDREQLSWMCQIYAGMGLAPLVRIPSPSPYEATMVLDGGAAGIIAPYIETAAQVQALRGAVKLRPIKGGKLQSMLEGAAAEPVLHDYITSAASDRILIVNIESQPAIDALDEILAVPGLDAVLIGPHDLSCNLGVPEQYDHPDFLAACETIFRKARAAGIGAGIHFWGSIEQQARFLKLGANLLIHSADILLFKKHLPLELAAVKEAAGIRNVSKSATAEINI</sequence>
<evidence type="ECO:0000313" key="6">
    <source>
        <dbReference type="Proteomes" id="UP000253426"/>
    </source>
</evidence>
<evidence type="ECO:0000256" key="2">
    <source>
        <dbReference type="ARBA" id="ARBA00022723"/>
    </source>
</evidence>
<evidence type="ECO:0000313" key="5">
    <source>
        <dbReference type="EMBL" id="RBP40475.1"/>
    </source>
</evidence>
<dbReference type="InterPro" id="IPR015813">
    <property type="entry name" value="Pyrv/PenolPyrv_kinase-like_dom"/>
</dbReference>
<name>A0A366HF65_9BACT</name>
<keyword evidence="6" id="KW-1185">Reference proteome</keyword>
<keyword evidence="2" id="KW-0479">Metal-binding</keyword>
<accession>A0A366HF65</accession>
<keyword evidence="3" id="KW-0456">Lyase</keyword>
<dbReference type="GO" id="GO:0046872">
    <property type="term" value="F:metal ion binding"/>
    <property type="evidence" value="ECO:0007669"/>
    <property type="project" value="UniProtKB-KW"/>
</dbReference>
<evidence type="ECO:0000256" key="1">
    <source>
        <dbReference type="ARBA" id="ARBA00005568"/>
    </source>
</evidence>
<dbReference type="Proteomes" id="UP000253426">
    <property type="component" value="Unassembled WGS sequence"/>
</dbReference>
<evidence type="ECO:0000259" key="4">
    <source>
        <dbReference type="Pfam" id="PF03328"/>
    </source>
</evidence>
<dbReference type="RefSeq" id="WP_113960341.1">
    <property type="nucleotide sequence ID" value="NZ_QNRR01000008.1"/>
</dbReference>
<comment type="caution">
    <text evidence="5">The sequence shown here is derived from an EMBL/GenBank/DDBJ whole genome shotgun (WGS) entry which is preliminary data.</text>
</comment>
<evidence type="ECO:0000256" key="3">
    <source>
        <dbReference type="ARBA" id="ARBA00023239"/>
    </source>
</evidence>
<dbReference type="Gene3D" id="3.20.20.60">
    <property type="entry name" value="Phosphoenolpyruvate-binding domains"/>
    <property type="match status" value="1"/>
</dbReference>